<comment type="caution">
    <text evidence="1">The sequence shown here is derived from an EMBL/GenBank/DDBJ whole genome shotgun (WGS) entry which is preliminary data.</text>
</comment>
<dbReference type="HOGENOM" id="CLU_2265548_0_0_1"/>
<accession>L8WGK1</accession>
<evidence type="ECO:0000313" key="1">
    <source>
        <dbReference type="EMBL" id="ELU37286.1"/>
    </source>
</evidence>
<sequence length="103" mass="11266">MCSTEAKSPPIAARRGGKTCAALCNVFSVLVRARMAEGAGVIGRGTLTAAVSVAASGVATGRWRAPHHQRQNVTERRLVPRAKTEYQGEWKVWKWKDSMRCRA</sequence>
<protein>
    <submittedName>
        <fullName evidence="1">Uncharacterized protein</fullName>
    </submittedName>
</protein>
<reference evidence="1 2" key="1">
    <citation type="journal article" date="2013" name="Nat. Commun.">
        <title>The evolution and pathogenic mechanisms of the rice sheath blight pathogen.</title>
        <authorList>
            <person name="Zheng A."/>
            <person name="Lin R."/>
            <person name="Xu L."/>
            <person name="Qin P."/>
            <person name="Tang C."/>
            <person name="Ai P."/>
            <person name="Zhang D."/>
            <person name="Liu Y."/>
            <person name="Sun Z."/>
            <person name="Feng H."/>
            <person name="Wang Y."/>
            <person name="Chen Y."/>
            <person name="Liang X."/>
            <person name="Fu R."/>
            <person name="Li Q."/>
            <person name="Zhang J."/>
            <person name="Yu X."/>
            <person name="Xie Z."/>
            <person name="Ding L."/>
            <person name="Guan P."/>
            <person name="Tang J."/>
            <person name="Liang Y."/>
            <person name="Wang S."/>
            <person name="Deng Q."/>
            <person name="Li S."/>
            <person name="Zhu J."/>
            <person name="Wang L."/>
            <person name="Liu H."/>
            <person name="Li P."/>
        </authorList>
    </citation>
    <scope>NUCLEOTIDE SEQUENCE [LARGE SCALE GENOMIC DNA]</scope>
    <source>
        <strain evidence="2">AG-1 IA</strain>
    </source>
</reference>
<proteinExistence type="predicted"/>
<name>L8WGK1_THACA</name>
<organism evidence="1 2">
    <name type="scientific">Thanatephorus cucumeris (strain AG1-IA)</name>
    <name type="common">Rice sheath blight fungus</name>
    <name type="synonym">Rhizoctonia solani</name>
    <dbReference type="NCBI Taxonomy" id="983506"/>
    <lineage>
        <taxon>Eukaryota</taxon>
        <taxon>Fungi</taxon>
        <taxon>Dikarya</taxon>
        <taxon>Basidiomycota</taxon>
        <taxon>Agaricomycotina</taxon>
        <taxon>Agaricomycetes</taxon>
        <taxon>Cantharellales</taxon>
        <taxon>Ceratobasidiaceae</taxon>
        <taxon>Rhizoctonia</taxon>
        <taxon>Rhizoctonia solani AG-1</taxon>
    </lineage>
</organism>
<evidence type="ECO:0000313" key="2">
    <source>
        <dbReference type="Proteomes" id="UP000011668"/>
    </source>
</evidence>
<gene>
    <name evidence="1" type="ORF">AG1IA_08685</name>
</gene>
<dbReference type="EMBL" id="AFRT01002749">
    <property type="protein sequence ID" value="ELU37286.1"/>
    <property type="molecule type" value="Genomic_DNA"/>
</dbReference>
<dbReference type="Proteomes" id="UP000011668">
    <property type="component" value="Unassembled WGS sequence"/>
</dbReference>
<keyword evidence="2" id="KW-1185">Reference proteome</keyword>
<dbReference type="AlphaFoldDB" id="L8WGK1"/>